<evidence type="ECO:0000256" key="6">
    <source>
        <dbReference type="ARBA" id="ARBA00023136"/>
    </source>
</evidence>
<dbReference type="Proteomes" id="UP001153076">
    <property type="component" value="Unassembled WGS sequence"/>
</dbReference>
<sequence length="218" mass="23545">MVSKPSSATPFFAGLAVAAAALAGRYGIQAWQSFKARPLKPRRFYEGGFQAKMTRREAALILGVSLDPYGGAARVSAHSDRESATMGSPANDARESKLREALVWIDMHNDRERGDGVENEDGQGLRRDDDGDRGNDMDRDGVRHDSGGYLGLGLLGGWRMGGREQGRESATAEKVKEAHRKVMIANHPDAGGSHYLASKINEAKDIMLGKGKDSSSPF</sequence>
<evidence type="ECO:0000313" key="11">
    <source>
        <dbReference type="Proteomes" id="UP001153076"/>
    </source>
</evidence>
<reference evidence="10" key="1">
    <citation type="submission" date="2022-04" db="EMBL/GenBank/DDBJ databases">
        <title>Carnegiea gigantea Genome sequencing and assembly v2.</title>
        <authorList>
            <person name="Copetti D."/>
            <person name="Sanderson M.J."/>
            <person name="Burquez A."/>
            <person name="Wojciechowski M.F."/>
        </authorList>
    </citation>
    <scope>NUCLEOTIDE SEQUENCE</scope>
    <source>
        <strain evidence="10">SGP5-SGP5p</strain>
        <tissue evidence="10">Aerial part</tissue>
    </source>
</reference>
<keyword evidence="11" id="KW-1185">Reference proteome</keyword>
<evidence type="ECO:0000256" key="7">
    <source>
        <dbReference type="ARBA" id="ARBA00059031"/>
    </source>
</evidence>
<comment type="caution">
    <text evidence="10">The sequence shown here is derived from an EMBL/GenBank/DDBJ whole genome shotgun (WGS) entry which is preliminary data.</text>
</comment>
<name>A0A9Q1KY88_9CARY</name>
<dbReference type="PANTHER" id="PTHR12763">
    <property type="match status" value="1"/>
</dbReference>
<evidence type="ECO:0000313" key="10">
    <source>
        <dbReference type="EMBL" id="KAJ8451255.1"/>
    </source>
</evidence>
<keyword evidence="6" id="KW-0472">Membrane</keyword>
<dbReference type="GO" id="GO:0001405">
    <property type="term" value="C:PAM complex, Tim23 associated import motor"/>
    <property type="evidence" value="ECO:0007669"/>
    <property type="project" value="TreeGrafter"/>
</dbReference>
<dbReference type="SUPFAM" id="SSF46565">
    <property type="entry name" value="Chaperone J-domain"/>
    <property type="match status" value="1"/>
</dbReference>
<dbReference type="AlphaFoldDB" id="A0A9Q1KY88"/>
<evidence type="ECO:0000256" key="2">
    <source>
        <dbReference type="ARBA" id="ARBA00022692"/>
    </source>
</evidence>
<dbReference type="PANTHER" id="PTHR12763:SF28">
    <property type="entry name" value="GEO10507P1-RELATED"/>
    <property type="match status" value="1"/>
</dbReference>
<comment type="function">
    <text evidence="7">Component of the PAM complex, a complex required for the translocation of transit peptide-containing proteins from the inner membrane into the mitochondrial matrix in an ATP-dependent manner.</text>
</comment>
<keyword evidence="5" id="KW-0496">Mitochondrion</keyword>
<dbReference type="OrthoDB" id="240298at2759"/>
<dbReference type="InterPro" id="IPR036869">
    <property type="entry name" value="J_dom_sf"/>
</dbReference>
<dbReference type="EMBL" id="JAKOGI010000010">
    <property type="protein sequence ID" value="KAJ8451255.1"/>
    <property type="molecule type" value="Genomic_DNA"/>
</dbReference>
<gene>
    <name evidence="10" type="ORF">Cgig2_014027</name>
</gene>
<comment type="subunit">
    <text evidence="8">Probable component of the PAM complex at least composed of a mitochondrial HSP70 protein, TIMM44 and TIMM14. The complex interacts with the TIMM23 component of the TIM17:23 complex.</text>
</comment>
<organism evidence="10 11">
    <name type="scientific">Carnegiea gigantea</name>
    <dbReference type="NCBI Taxonomy" id="171969"/>
    <lineage>
        <taxon>Eukaryota</taxon>
        <taxon>Viridiplantae</taxon>
        <taxon>Streptophyta</taxon>
        <taxon>Embryophyta</taxon>
        <taxon>Tracheophyta</taxon>
        <taxon>Spermatophyta</taxon>
        <taxon>Magnoliopsida</taxon>
        <taxon>eudicotyledons</taxon>
        <taxon>Gunneridae</taxon>
        <taxon>Pentapetalae</taxon>
        <taxon>Caryophyllales</taxon>
        <taxon>Cactineae</taxon>
        <taxon>Cactaceae</taxon>
        <taxon>Cactoideae</taxon>
        <taxon>Echinocereeae</taxon>
        <taxon>Carnegiea</taxon>
    </lineage>
</organism>
<evidence type="ECO:0000256" key="9">
    <source>
        <dbReference type="SAM" id="MobiDB-lite"/>
    </source>
</evidence>
<proteinExistence type="predicted"/>
<comment type="subcellular location">
    <subcellularLocation>
        <location evidence="1">Mitochondrion inner membrane</location>
    </subcellularLocation>
</comment>
<evidence type="ECO:0008006" key="12">
    <source>
        <dbReference type="Google" id="ProtNLM"/>
    </source>
</evidence>
<accession>A0A9Q1KY88</accession>
<keyword evidence="2" id="KW-0812">Transmembrane</keyword>
<evidence type="ECO:0000256" key="8">
    <source>
        <dbReference type="ARBA" id="ARBA00063640"/>
    </source>
</evidence>
<protein>
    <recommendedName>
        <fullName evidence="12">J domain-containing protein</fullName>
    </recommendedName>
</protein>
<feature type="region of interest" description="Disordered" evidence="9">
    <location>
        <begin position="110"/>
        <end position="144"/>
    </location>
</feature>
<keyword evidence="3" id="KW-0999">Mitochondrion inner membrane</keyword>
<dbReference type="FunFam" id="1.10.287.110:FF:000001">
    <property type="entry name" value="Import inner membrane translocase subunit tim14"/>
    <property type="match status" value="1"/>
</dbReference>
<evidence type="ECO:0000256" key="1">
    <source>
        <dbReference type="ARBA" id="ARBA00004273"/>
    </source>
</evidence>
<keyword evidence="4" id="KW-1133">Transmembrane helix</keyword>
<feature type="compositionally biased region" description="Basic and acidic residues" evidence="9">
    <location>
        <begin position="123"/>
        <end position="144"/>
    </location>
</feature>
<dbReference type="GO" id="GO:0001671">
    <property type="term" value="F:ATPase activator activity"/>
    <property type="evidence" value="ECO:0007669"/>
    <property type="project" value="TreeGrafter"/>
</dbReference>
<dbReference type="GO" id="GO:0030150">
    <property type="term" value="P:protein import into mitochondrial matrix"/>
    <property type="evidence" value="ECO:0007669"/>
    <property type="project" value="TreeGrafter"/>
</dbReference>
<evidence type="ECO:0000256" key="5">
    <source>
        <dbReference type="ARBA" id="ARBA00023128"/>
    </source>
</evidence>
<dbReference type="Gene3D" id="1.10.287.110">
    <property type="entry name" value="DnaJ domain"/>
    <property type="match status" value="2"/>
</dbReference>
<evidence type="ECO:0000256" key="3">
    <source>
        <dbReference type="ARBA" id="ARBA00022792"/>
    </source>
</evidence>
<evidence type="ECO:0000256" key="4">
    <source>
        <dbReference type="ARBA" id="ARBA00022989"/>
    </source>
</evidence>